<evidence type="ECO:0000256" key="3">
    <source>
        <dbReference type="ARBA" id="ARBA00022989"/>
    </source>
</evidence>
<evidence type="ECO:0000313" key="8">
    <source>
        <dbReference type="EMBL" id="BEH90743.1"/>
    </source>
</evidence>
<keyword evidence="3 5" id="KW-1133">Transmembrane helix</keyword>
<keyword evidence="4 5" id="KW-0472">Membrane</keyword>
<evidence type="ECO:0008006" key="10">
    <source>
        <dbReference type="Google" id="ProtNLM"/>
    </source>
</evidence>
<feature type="domain" description="TM2" evidence="6">
    <location>
        <begin position="59"/>
        <end position="104"/>
    </location>
</feature>
<evidence type="ECO:0000256" key="5">
    <source>
        <dbReference type="SAM" id="Phobius"/>
    </source>
</evidence>
<dbReference type="RefSeq" id="WP_338617961.1">
    <property type="nucleotide sequence ID" value="NZ_AP028127.1"/>
</dbReference>
<evidence type="ECO:0000256" key="2">
    <source>
        <dbReference type="ARBA" id="ARBA00022692"/>
    </source>
</evidence>
<dbReference type="Pfam" id="PF05154">
    <property type="entry name" value="TM2"/>
    <property type="match status" value="1"/>
</dbReference>
<dbReference type="Proteomes" id="UP001432099">
    <property type="component" value="Chromosome"/>
</dbReference>
<evidence type="ECO:0000259" key="7">
    <source>
        <dbReference type="Pfam" id="PF12773"/>
    </source>
</evidence>
<keyword evidence="9" id="KW-1185">Reference proteome</keyword>
<evidence type="ECO:0000313" key="9">
    <source>
        <dbReference type="Proteomes" id="UP001432099"/>
    </source>
</evidence>
<organism evidence="8 9">
    <name type="scientific">Turicibacter faecis</name>
    <dbReference type="NCBI Taxonomy" id="2963365"/>
    <lineage>
        <taxon>Bacteria</taxon>
        <taxon>Bacillati</taxon>
        <taxon>Bacillota</taxon>
        <taxon>Erysipelotrichia</taxon>
        <taxon>Erysipelotrichales</taxon>
        <taxon>Turicibacteraceae</taxon>
        <taxon>Turicibacter</taxon>
    </lineage>
</organism>
<dbReference type="InterPro" id="IPR025874">
    <property type="entry name" value="DZR"/>
</dbReference>
<evidence type="ECO:0000256" key="1">
    <source>
        <dbReference type="ARBA" id="ARBA00004141"/>
    </source>
</evidence>
<protein>
    <recommendedName>
        <fullName evidence="10">TM2 domain-containing protein</fullName>
    </recommendedName>
</protein>
<evidence type="ECO:0000259" key="6">
    <source>
        <dbReference type="Pfam" id="PF05154"/>
    </source>
</evidence>
<feature type="transmembrane region" description="Helical" evidence="5">
    <location>
        <begin position="88"/>
        <end position="116"/>
    </location>
</feature>
<comment type="subcellular location">
    <subcellularLocation>
        <location evidence="1">Membrane</location>
        <topology evidence="1">Multi-pass membrane protein</topology>
    </subcellularLocation>
</comment>
<accession>A0ABN6ZAE9</accession>
<dbReference type="EMBL" id="AP028127">
    <property type="protein sequence ID" value="BEH90743.1"/>
    <property type="molecule type" value="Genomic_DNA"/>
</dbReference>
<reference evidence="8" key="1">
    <citation type="journal article" date="2024" name="Int. J. Syst. Evol. Microbiol.">
        <title>Turicibacter faecis sp. nov., isolated from faeces of heart failure mouse model.</title>
        <authorList>
            <person name="Imamura Y."/>
            <person name="Motooka D."/>
            <person name="Nakajima Y."/>
            <person name="Ito S."/>
            <person name="Kitakaze M."/>
            <person name="Iida T."/>
            <person name="Nakamura S."/>
        </authorList>
    </citation>
    <scope>NUCLEOTIDE SEQUENCE</scope>
    <source>
        <strain evidence="8">TC023</strain>
    </source>
</reference>
<name>A0ABN6ZAE9_9FIRM</name>
<gene>
    <name evidence="8" type="ORF">T23_08450</name>
</gene>
<evidence type="ECO:0000256" key="4">
    <source>
        <dbReference type="ARBA" id="ARBA00023136"/>
    </source>
</evidence>
<dbReference type="Pfam" id="PF12773">
    <property type="entry name" value="DZR"/>
    <property type="match status" value="1"/>
</dbReference>
<feature type="transmembrane region" description="Helical" evidence="5">
    <location>
        <begin position="63"/>
        <end position="82"/>
    </location>
</feature>
<dbReference type="InterPro" id="IPR007829">
    <property type="entry name" value="TM2"/>
</dbReference>
<proteinExistence type="predicted"/>
<sequence>MYCRHCGKELNENADYCTSCGVATTKGDSYCGNCGSEVAKEADVCPTCGTNLKRGVGAPKSKLVAGLLGIFLGVFGIHRFYLGYTTIGLVQLLVSVILGIFTFGISTALVSLWGFVEGILILCGTVITTDAGGNELQ</sequence>
<keyword evidence="2 5" id="KW-0812">Transmembrane</keyword>
<feature type="domain" description="DZANK-type" evidence="7">
    <location>
        <begin position="3"/>
        <end position="49"/>
    </location>
</feature>